<dbReference type="OrthoDB" id="1328318at2759"/>
<dbReference type="AlphaFoldDB" id="A0A1S3X2P5"/>
<proteinExistence type="predicted"/>
<dbReference type="PANTHER" id="PTHR33067">
    <property type="entry name" value="RNA-DIRECTED DNA POLYMERASE-RELATED"/>
    <property type="match status" value="1"/>
</dbReference>
<dbReference type="InterPro" id="IPR021109">
    <property type="entry name" value="Peptidase_aspartic_dom_sf"/>
</dbReference>
<gene>
    <name evidence="1" type="primary">LOC107760684</name>
</gene>
<evidence type="ECO:0000313" key="1">
    <source>
        <dbReference type="RefSeq" id="XP_016434260.1"/>
    </source>
</evidence>
<accession>A0A1S3X2P5</accession>
<dbReference type="RefSeq" id="XP_016434260.1">
    <property type="nucleotide sequence ID" value="XM_016578774.1"/>
</dbReference>
<dbReference type="KEGG" id="nta:107760684"/>
<protein>
    <submittedName>
        <fullName evidence="1">Uncharacterized protein</fullName>
    </submittedName>
</protein>
<organism evidence="1">
    <name type="scientific">Nicotiana tabacum</name>
    <name type="common">Common tobacco</name>
    <dbReference type="NCBI Taxonomy" id="4097"/>
    <lineage>
        <taxon>Eukaryota</taxon>
        <taxon>Viridiplantae</taxon>
        <taxon>Streptophyta</taxon>
        <taxon>Embryophyta</taxon>
        <taxon>Tracheophyta</taxon>
        <taxon>Spermatophyta</taxon>
        <taxon>Magnoliopsida</taxon>
        <taxon>eudicotyledons</taxon>
        <taxon>Gunneridae</taxon>
        <taxon>Pentapetalae</taxon>
        <taxon>asterids</taxon>
        <taxon>lamiids</taxon>
        <taxon>Solanales</taxon>
        <taxon>Solanaceae</taxon>
        <taxon>Nicotianoideae</taxon>
        <taxon>Nicotianeae</taxon>
        <taxon>Nicotiana</taxon>
    </lineage>
</organism>
<dbReference type="PaxDb" id="4097-A0A1S3X2P5"/>
<sequence length="266" mass="29617">MVSSHTTLIKQIENQLGDISSQLNVRPRGALSGDIVVNPKGNDGIGHVFAITTRSDVIDIPPKGNEVIKEATKEASKSYKKLPRPPPPYLQRFSKQQKEGQLQKFYDMLNQIIVTVPFVEALEKMPGYAKFMKDLVTMKKNRQSDTLVQCNHFTNQNENNGGSGFIIPCTIGVTSCARAHNGRLGVFNLMPYAVLKIFGLGNPRPTSMKLLMADRTLKHPFGVIDVILVNVGNLYFPDDFVIMDCEEDREVPIILGRPFFATGRVI</sequence>
<dbReference type="PANTHER" id="PTHR33067:SF31">
    <property type="entry name" value="RNA-DIRECTED DNA POLYMERASE"/>
    <property type="match status" value="1"/>
</dbReference>
<reference evidence="1" key="1">
    <citation type="submission" date="2025-08" db="UniProtKB">
        <authorList>
            <consortium name="RefSeq"/>
        </authorList>
    </citation>
    <scope>IDENTIFICATION</scope>
</reference>
<name>A0A1S3X2P5_TOBAC</name>
<dbReference type="Gene3D" id="2.40.70.10">
    <property type="entry name" value="Acid Proteases"/>
    <property type="match status" value="1"/>
</dbReference>